<dbReference type="InterPro" id="IPR011576">
    <property type="entry name" value="Pyridox_Oxase_N"/>
</dbReference>
<keyword evidence="1" id="KW-0560">Oxidoreductase</keyword>
<dbReference type="PANTHER" id="PTHR35176:SF6">
    <property type="entry name" value="HEME OXYGENASE HI_0854-RELATED"/>
    <property type="match status" value="1"/>
</dbReference>
<dbReference type="GO" id="GO:0016627">
    <property type="term" value="F:oxidoreductase activity, acting on the CH-CH group of donors"/>
    <property type="evidence" value="ECO:0007669"/>
    <property type="project" value="TreeGrafter"/>
</dbReference>
<dbReference type="GO" id="GO:0070967">
    <property type="term" value="F:coenzyme F420 binding"/>
    <property type="evidence" value="ECO:0007669"/>
    <property type="project" value="TreeGrafter"/>
</dbReference>
<reference evidence="3" key="1">
    <citation type="journal article" date="2014" name="Int. J. Syst. Evol. Microbiol.">
        <title>Complete genome sequence of Corynebacterium casei LMG S-19264T (=DSM 44701T), isolated from a smear-ripened cheese.</title>
        <authorList>
            <consortium name="US DOE Joint Genome Institute (JGI-PGF)"/>
            <person name="Walter F."/>
            <person name="Albersmeier A."/>
            <person name="Kalinowski J."/>
            <person name="Ruckert C."/>
        </authorList>
    </citation>
    <scope>NUCLEOTIDE SEQUENCE</scope>
    <source>
        <strain evidence="3">JCM 3086</strain>
    </source>
</reference>
<name>A0A917LC10_9ACTN</name>
<evidence type="ECO:0000313" key="3">
    <source>
        <dbReference type="EMBL" id="GGJ59187.1"/>
    </source>
</evidence>
<dbReference type="AlphaFoldDB" id="A0A917LC10"/>
<dbReference type="PANTHER" id="PTHR35176">
    <property type="entry name" value="HEME OXYGENASE HI_0854-RELATED"/>
    <property type="match status" value="1"/>
</dbReference>
<keyword evidence="4" id="KW-1185">Reference proteome</keyword>
<sequence length="139" mass="15997">MPKPPLPAEAQEMLRRANTAVMATLRPDGTPVSAATGYLWEDGRVLLSLDESRVRLRHLRRDPRVSLTVFDGDDWYTHVSLIGRVTEMYEDEGLRDIDRMALHITGEPYPDRVRPRVSAWVEVERWHSWSVEKDGPAFT</sequence>
<evidence type="ECO:0000256" key="1">
    <source>
        <dbReference type="ARBA" id="ARBA00023002"/>
    </source>
</evidence>
<dbReference type="GO" id="GO:0005829">
    <property type="term" value="C:cytosol"/>
    <property type="evidence" value="ECO:0007669"/>
    <property type="project" value="TreeGrafter"/>
</dbReference>
<evidence type="ECO:0000259" key="2">
    <source>
        <dbReference type="Pfam" id="PF01243"/>
    </source>
</evidence>
<evidence type="ECO:0000313" key="4">
    <source>
        <dbReference type="Proteomes" id="UP000657574"/>
    </source>
</evidence>
<dbReference type="NCBIfam" id="TIGR03618">
    <property type="entry name" value="Rv1155_F420"/>
    <property type="match status" value="1"/>
</dbReference>
<gene>
    <name evidence="3" type="ORF">GCM10010121_082390</name>
</gene>
<dbReference type="RefSeq" id="WP_189316455.1">
    <property type="nucleotide sequence ID" value="NZ_BMQA01000059.1"/>
</dbReference>
<dbReference type="Pfam" id="PF01243">
    <property type="entry name" value="PNPOx_N"/>
    <property type="match status" value="1"/>
</dbReference>
<dbReference type="Gene3D" id="2.30.110.10">
    <property type="entry name" value="Electron Transport, Fmn-binding Protein, Chain A"/>
    <property type="match status" value="1"/>
</dbReference>
<comment type="caution">
    <text evidence="3">The sequence shown here is derived from an EMBL/GenBank/DDBJ whole genome shotgun (WGS) entry which is preliminary data.</text>
</comment>
<dbReference type="EMBL" id="BMQA01000059">
    <property type="protein sequence ID" value="GGJ59187.1"/>
    <property type="molecule type" value="Genomic_DNA"/>
</dbReference>
<dbReference type="InterPro" id="IPR052019">
    <property type="entry name" value="F420H2_bilvrd_red/Heme_oxyg"/>
</dbReference>
<dbReference type="Proteomes" id="UP000657574">
    <property type="component" value="Unassembled WGS sequence"/>
</dbReference>
<accession>A0A917LC10</accession>
<reference evidence="3" key="2">
    <citation type="submission" date="2020-09" db="EMBL/GenBank/DDBJ databases">
        <authorList>
            <person name="Sun Q."/>
            <person name="Ohkuma M."/>
        </authorList>
    </citation>
    <scope>NUCLEOTIDE SEQUENCE</scope>
    <source>
        <strain evidence="3">JCM 3086</strain>
    </source>
</reference>
<dbReference type="SUPFAM" id="SSF50475">
    <property type="entry name" value="FMN-binding split barrel"/>
    <property type="match status" value="1"/>
</dbReference>
<feature type="domain" description="Pyridoxamine 5'-phosphate oxidase N-terminal" evidence="2">
    <location>
        <begin position="6"/>
        <end position="129"/>
    </location>
</feature>
<dbReference type="InterPro" id="IPR012349">
    <property type="entry name" value="Split_barrel_FMN-bd"/>
</dbReference>
<dbReference type="InterPro" id="IPR019920">
    <property type="entry name" value="F420-binding_dom_put"/>
</dbReference>
<proteinExistence type="predicted"/>
<organism evidence="3 4">
    <name type="scientific">Streptomyces brasiliensis</name>
    <dbReference type="NCBI Taxonomy" id="1954"/>
    <lineage>
        <taxon>Bacteria</taxon>
        <taxon>Bacillati</taxon>
        <taxon>Actinomycetota</taxon>
        <taxon>Actinomycetes</taxon>
        <taxon>Kitasatosporales</taxon>
        <taxon>Streptomycetaceae</taxon>
        <taxon>Streptomyces</taxon>
    </lineage>
</organism>
<protein>
    <submittedName>
        <fullName evidence="3">PPOX class F420-dependent enzyme</fullName>
    </submittedName>
</protein>